<dbReference type="PANTHER" id="PTHR21346:SF10">
    <property type="entry name" value="TRANSMEMBRANE PROTEIN"/>
    <property type="match status" value="1"/>
</dbReference>
<keyword evidence="3 6" id="KW-0812">Transmembrane</keyword>
<sequence>MALRQSTISSTSLAYRNIACLNLRSSHRWAPLVSQTSQLTTRKNNVALWSTVGIVCFGLGVNELASPTLRCDAPPRPPLPLSSEINAPPAPSSMVNMRELTFGTVCGVCAGVFIKKGARLVAFCLGGVFVLLQFLGSASIVRIDWRQAGARFENLFYRTDSLGHKRAPTIGSIWNGLVNFLTADFQPRASFVAGLALGIRIG</sequence>
<comment type="subcellular location">
    <subcellularLocation>
        <location evidence="1">Membrane</location>
    </subcellularLocation>
</comment>
<dbReference type="PANTHER" id="PTHR21346">
    <property type="entry name" value="FUN14 DOMAIN CONTAINING"/>
    <property type="match status" value="1"/>
</dbReference>
<reference evidence="8" key="1">
    <citation type="journal article" date="2012" name="Science">
        <title>The Paleozoic origin of enzymatic lignin decomposition reconstructed from 31 fungal genomes.</title>
        <authorList>
            <person name="Floudas D."/>
            <person name="Binder M."/>
            <person name="Riley R."/>
            <person name="Barry K."/>
            <person name="Blanchette R.A."/>
            <person name="Henrissat B."/>
            <person name="Martinez A.T."/>
            <person name="Otillar R."/>
            <person name="Spatafora J.W."/>
            <person name="Yadav J.S."/>
            <person name="Aerts A."/>
            <person name="Benoit I."/>
            <person name="Boyd A."/>
            <person name="Carlson A."/>
            <person name="Copeland A."/>
            <person name="Coutinho P.M."/>
            <person name="de Vries R.P."/>
            <person name="Ferreira P."/>
            <person name="Findley K."/>
            <person name="Foster B."/>
            <person name="Gaskell J."/>
            <person name="Glotzer D."/>
            <person name="Gorecki P."/>
            <person name="Heitman J."/>
            <person name="Hesse C."/>
            <person name="Hori C."/>
            <person name="Igarashi K."/>
            <person name="Jurgens J.A."/>
            <person name="Kallen N."/>
            <person name="Kersten P."/>
            <person name="Kohler A."/>
            <person name="Kuees U."/>
            <person name="Kumar T.K.A."/>
            <person name="Kuo A."/>
            <person name="LaButti K."/>
            <person name="Larrondo L.F."/>
            <person name="Lindquist E."/>
            <person name="Ling A."/>
            <person name="Lombard V."/>
            <person name="Lucas S."/>
            <person name="Lundell T."/>
            <person name="Martin R."/>
            <person name="McLaughlin D.J."/>
            <person name="Morgenstern I."/>
            <person name="Morin E."/>
            <person name="Murat C."/>
            <person name="Nagy L.G."/>
            <person name="Nolan M."/>
            <person name="Ohm R.A."/>
            <person name="Patyshakuliyeva A."/>
            <person name="Rokas A."/>
            <person name="Ruiz-Duenas F.J."/>
            <person name="Sabat G."/>
            <person name="Salamov A."/>
            <person name="Samejima M."/>
            <person name="Schmutz J."/>
            <person name="Slot J.C."/>
            <person name="St John F."/>
            <person name="Stenlid J."/>
            <person name="Sun H."/>
            <person name="Sun S."/>
            <person name="Syed K."/>
            <person name="Tsang A."/>
            <person name="Wiebenga A."/>
            <person name="Young D."/>
            <person name="Pisabarro A."/>
            <person name="Eastwood D.C."/>
            <person name="Martin F."/>
            <person name="Cullen D."/>
            <person name="Grigoriev I.V."/>
            <person name="Hibbett D.S."/>
        </authorList>
    </citation>
    <scope>NUCLEOTIDE SEQUENCE [LARGE SCALE GENOMIC DNA]</scope>
    <source>
        <strain evidence="8">RWD-64-598 SS2</strain>
    </source>
</reference>
<keyword evidence="5 6" id="KW-0472">Membrane</keyword>
<dbReference type="InterPro" id="IPR007014">
    <property type="entry name" value="FUN14"/>
</dbReference>
<keyword evidence="8" id="KW-1185">Reference proteome</keyword>
<proteinExistence type="inferred from homology"/>
<gene>
    <name evidence="7" type="ORF">CONPUDRAFT_79733</name>
</gene>
<evidence type="ECO:0000256" key="5">
    <source>
        <dbReference type="ARBA" id="ARBA00023136"/>
    </source>
</evidence>
<dbReference type="RefSeq" id="XP_007764269.1">
    <property type="nucleotide sequence ID" value="XM_007766079.1"/>
</dbReference>
<dbReference type="AlphaFoldDB" id="A0A5M3N1Z5"/>
<organism evidence="7 8">
    <name type="scientific">Coniophora puteana (strain RWD-64-598)</name>
    <name type="common">Brown rot fungus</name>
    <dbReference type="NCBI Taxonomy" id="741705"/>
    <lineage>
        <taxon>Eukaryota</taxon>
        <taxon>Fungi</taxon>
        <taxon>Dikarya</taxon>
        <taxon>Basidiomycota</taxon>
        <taxon>Agaricomycotina</taxon>
        <taxon>Agaricomycetes</taxon>
        <taxon>Agaricomycetidae</taxon>
        <taxon>Boletales</taxon>
        <taxon>Coniophorineae</taxon>
        <taxon>Coniophoraceae</taxon>
        <taxon>Coniophora</taxon>
    </lineage>
</organism>
<evidence type="ECO:0000313" key="8">
    <source>
        <dbReference type="Proteomes" id="UP000053558"/>
    </source>
</evidence>
<dbReference type="OrthoDB" id="163794at2759"/>
<dbReference type="Proteomes" id="UP000053558">
    <property type="component" value="Unassembled WGS sequence"/>
</dbReference>
<evidence type="ECO:0000256" key="2">
    <source>
        <dbReference type="ARBA" id="ARBA00009160"/>
    </source>
</evidence>
<dbReference type="EMBL" id="JH711574">
    <property type="protein sequence ID" value="EIW85034.1"/>
    <property type="molecule type" value="Genomic_DNA"/>
</dbReference>
<evidence type="ECO:0000256" key="3">
    <source>
        <dbReference type="ARBA" id="ARBA00022692"/>
    </source>
</evidence>
<evidence type="ECO:0000256" key="4">
    <source>
        <dbReference type="ARBA" id="ARBA00022989"/>
    </source>
</evidence>
<comment type="caution">
    <text evidence="7">The sequence shown here is derived from an EMBL/GenBank/DDBJ whole genome shotgun (WGS) entry which is preliminary data.</text>
</comment>
<dbReference type="OMA" id="WTRMSSS"/>
<dbReference type="GeneID" id="19209974"/>
<dbReference type="KEGG" id="cput:CONPUDRAFT_79733"/>
<evidence type="ECO:0000256" key="1">
    <source>
        <dbReference type="ARBA" id="ARBA00004370"/>
    </source>
</evidence>
<accession>A0A5M3N1Z5</accession>
<dbReference type="Pfam" id="PF04930">
    <property type="entry name" value="FUN14"/>
    <property type="match status" value="1"/>
</dbReference>
<protein>
    <recommendedName>
        <fullName evidence="9">FUN14-domain-containing protein</fullName>
    </recommendedName>
</protein>
<name>A0A5M3N1Z5_CONPW</name>
<keyword evidence="4 6" id="KW-1133">Transmembrane helix</keyword>
<evidence type="ECO:0000256" key="6">
    <source>
        <dbReference type="SAM" id="Phobius"/>
    </source>
</evidence>
<feature type="transmembrane region" description="Helical" evidence="6">
    <location>
        <begin position="120"/>
        <end position="141"/>
    </location>
</feature>
<dbReference type="GO" id="GO:0016020">
    <property type="term" value="C:membrane"/>
    <property type="evidence" value="ECO:0007669"/>
    <property type="project" value="UniProtKB-SubCell"/>
</dbReference>
<evidence type="ECO:0008006" key="9">
    <source>
        <dbReference type="Google" id="ProtNLM"/>
    </source>
</evidence>
<evidence type="ECO:0000313" key="7">
    <source>
        <dbReference type="EMBL" id="EIW85034.1"/>
    </source>
</evidence>
<comment type="similarity">
    <text evidence="2">Belongs to the FUN14 family.</text>
</comment>